<name>A0ABY3DPS3_9HYPH</name>
<dbReference type="SUPFAM" id="SSF46955">
    <property type="entry name" value="Putative DNA-binding domain"/>
    <property type="match status" value="1"/>
</dbReference>
<keyword evidence="5" id="KW-1185">Reference proteome</keyword>
<dbReference type="PANTHER" id="PTHR30204">
    <property type="entry name" value="REDOX-CYCLING DRUG-SENSING TRANSCRIPTIONAL ACTIVATOR SOXR"/>
    <property type="match status" value="1"/>
</dbReference>
<organism evidence="4 5">
    <name type="scientific">Ancylobacter moscoviensis</name>
    <dbReference type="NCBI Taxonomy" id="2597768"/>
    <lineage>
        <taxon>Bacteria</taxon>
        <taxon>Pseudomonadati</taxon>
        <taxon>Pseudomonadota</taxon>
        <taxon>Alphaproteobacteria</taxon>
        <taxon>Hyphomicrobiales</taxon>
        <taxon>Xanthobacteraceae</taxon>
        <taxon>Ancylobacter</taxon>
    </lineage>
</organism>
<dbReference type="PANTHER" id="PTHR30204:SF15">
    <property type="entry name" value="BLL5018 PROTEIN"/>
    <property type="match status" value="1"/>
</dbReference>
<feature type="region of interest" description="Disordered" evidence="2">
    <location>
        <begin position="108"/>
        <end position="327"/>
    </location>
</feature>
<reference evidence="4 5" key="1">
    <citation type="submission" date="2019-07" db="EMBL/GenBank/DDBJ databases">
        <authorList>
            <person name="Grouzdev D.S."/>
        </authorList>
    </citation>
    <scope>NUCLEOTIDE SEQUENCE [LARGE SCALE GENOMIC DNA]</scope>
    <source>
        <strain evidence="4 5">3C</strain>
    </source>
</reference>
<feature type="compositionally biased region" description="Basic and acidic residues" evidence="2">
    <location>
        <begin position="230"/>
        <end position="265"/>
    </location>
</feature>
<dbReference type="PROSITE" id="PS50937">
    <property type="entry name" value="HTH_MERR_2"/>
    <property type="match status" value="1"/>
</dbReference>
<keyword evidence="1" id="KW-0238">DNA-binding</keyword>
<dbReference type="Pfam" id="PF13411">
    <property type="entry name" value="MerR_1"/>
    <property type="match status" value="1"/>
</dbReference>
<evidence type="ECO:0000256" key="2">
    <source>
        <dbReference type="SAM" id="MobiDB-lite"/>
    </source>
</evidence>
<dbReference type="InterPro" id="IPR000551">
    <property type="entry name" value="MerR-type_HTH_dom"/>
</dbReference>
<feature type="compositionally biased region" description="Basic and acidic residues" evidence="2">
    <location>
        <begin position="108"/>
        <end position="122"/>
    </location>
</feature>
<accession>A0ABY3DPS3</accession>
<dbReference type="Gene3D" id="1.10.1660.10">
    <property type="match status" value="1"/>
</dbReference>
<evidence type="ECO:0000313" key="4">
    <source>
        <dbReference type="EMBL" id="TSJ61561.1"/>
    </source>
</evidence>
<dbReference type="EMBL" id="VMBP01000004">
    <property type="protein sequence ID" value="TSJ61561.1"/>
    <property type="molecule type" value="Genomic_DNA"/>
</dbReference>
<evidence type="ECO:0000259" key="3">
    <source>
        <dbReference type="PROSITE" id="PS50937"/>
    </source>
</evidence>
<feature type="compositionally biased region" description="Basic and acidic residues" evidence="2">
    <location>
        <begin position="152"/>
        <end position="162"/>
    </location>
</feature>
<dbReference type="InterPro" id="IPR047057">
    <property type="entry name" value="MerR_fam"/>
</dbReference>
<dbReference type="InterPro" id="IPR009061">
    <property type="entry name" value="DNA-bd_dom_put_sf"/>
</dbReference>
<sequence length="359" mass="40744">MSLRQEQMSVEKGPDAFRTISEVAEDLDLPQHVLRFWETRFPQIRPLKRGGGRRYYRPDDVELLRGVRHLLYGEGYTIRGVQRILKEEGPRYVQAIWRDAEAEARAAAELDEREERAGRHATVDAGHPGRAREAEPPRSGPLSGILNLLPTRQREPVEEPSPRRGKRRPENEPDLLELPLLPDMAPQSKPSRQELQPRVEPPRMDPPRAEPPRMPPPRSEPPLRAAPPRPEAEQDRTDMPDPRRLPPREPARLAESRPAEPRPEGRAAFPFRAVAPEPDADDYADDVDYVPERSRPAPVAPRPAEPSPVSRAPLRADGAQENEIPVRAKLSRDDVQRLQAALYELQDCRRILDTARAQG</sequence>
<dbReference type="SMART" id="SM00422">
    <property type="entry name" value="HTH_MERR"/>
    <property type="match status" value="1"/>
</dbReference>
<evidence type="ECO:0000313" key="5">
    <source>
        <dbReference type="Proteomes" id="UP000315321"/>
    </source>
</evidence>
<dbReference type="Proteomes" id="UP000315321">
    <property type="component" value="Unassembled WGS sequence"/>
</dbReference>
<evidence type="ECO:0000256" key="1">
    <source>
        <dbReference type="ARBA" id="ARBA00023125"/>
    </source>
</evidence>
<feature type="compositionally biased region" description="Acidic residues" evidence="2">
    <location>
        <begin position="278"/>
        <end position="289"/>
    </location>
</feature>
<comment type="caution">
    <text evidence="4">The sequence shown here is derived from an EMBL/GenBank/DDBJ whole genome shotgun (WGS) entry which is preliminary data.</text>
</comment>
<gene>
    <name evidence="4" type="ORF">FO470_13890</name>
</gene>
<feature type="compositionally biased region" description="Pro residues" evidence="2">
    <location>
        <begin position="212"/>
        <end position="229"/>
    </location>
</feature>
<feature type="domain" description="HTH merR-type" evidence="3">
    <location>
        <begin position="19"/>
        <end position="87"/>
    </location>
</feature>
<dbReference type="CDD" id="cd04765">
    <property type="entry name" value="HTH_MlrA-like_sg2"/>
    <property type="match status" value="1"/>
</dbReference>
<proteinExistence type="predicted"/>
<protein>
    <submittedName>
        <fullName evidence="4">MerR family transcriptional regulator</fullName>
    </submittedName>
</protein>
<feature type="compositionally biased region" description="Basic and acidic residues" evidence="2">
    <location>
        <begin position="191"/>
        <end position="211"/>
    </location>
</feature>